<name>A0A9K3L5Y9_9STRA</name>
<dbReference type="EMBL" id="JAGRRH010000015">
    <property type="protein sequence ID" value="KAG7355929.1"/>
    <property type="molecule type" value="Genomic_DNA"/>
</dbReference>
<organism evidence="2 3">
    <name type="scientific">Nitzschia inconspicua</name>
    <dbReference type="NCBI Taxonomy" id="303405"/>
    <lineage>
        <taxon>Eukaryota</taxon>
        <taxon>Sar</taxon>
        <taxon>Stramenopiles</taxon>
        <taxon>Ochrophyta</taxon>
        <taxon>Bacillariophyta</taxon>
        <taxon>Bacillariophyceae</taxon>
        <taxon>Bacillariophycidae</taxon>
        <taxon>Bacillariales</taxon>
        <taxon>Bacillariaceae</taxon>
        <taxon>Nitzschia</taxon>
    </lineage>
</organism>
<evidence type="ECO:0000256" key="1">
    <source>
        <dbReference type="SAM" id="MobiDB-lite"/>
    </source>
</evidence>
<feature type="region of interest" description="Disordered" evidence="1">
    <location>
        <begin position="318"/>
        <end position="347"/>
    </location>
</feature>
<gene>
    <name evidence="2" type="ORF">IV203_000615</name>
</gene>
<accession>A0A9K3L5Y9</accession>
<feature type="compositionally biased region" description="Basic and acidic residues" evidence="1">
    <location>
        <begin position="180"/>
        <end position="201"/>
    </location>
</feature>
<reference evidence="2" key="1">
    <citation type="journal article" date="2021" name="Sci. Rep.">
        <title>Diploid genomic architecture of Nitzschia inconspicua, an elite biomass production diatom.</title>
        <authorList>
            <person name="Oliver A."/>
            <person name="Podell S."/>
            <person name="Pinowska A."/>
            <person name="Traller J.C."/>
            <person name="Smith S.R."/>
            <person name="McClure R."/>
            <person name="Beliaev A."/>
            <person name="Bohutskyi P."/>
            <person name="Hill E.A."/>
            <person name="Rabines A."/>
            <person name="Zheng H."/>
            <person name="Allen L.Z."/>
            <person name="Kuo A."/>
            <person name="Grigoriev I.V."/>
            <person name="Allen A.E."/>
            <person name="Hazlebeck D."/>
            <person name="Allen E.E."/>
        </authorList>
    </citation>
    <scope>NUCLEOTIDE SEQUENCE</scope>
    <source>
        <strain evidence="2">Hildebrandi</strain>
    </source>
</reference>
<dbReference type="OrthoDB" id="47441at2759"/>
<feature type="region of interest" description="Disordered" evidence="1">
    <location>
        <begin position="180"/>
        <end position="210"/>
    </location>
</feature>
<feature type="region of interest" description="Disordered" evidence="1">
    <location>
        <begin position="381"/>
        <end position="412"/>
    </location>
</feature>
<dbReference type="Proteomes" id="UP000693970">
    <property type="component" value="Unassembled WGS sequence"/>
</dbReference>
<sequence length="454" mass="49867">MADDYFWGSQVSRTLSEALGTSINITRTSSSFFHFLSPGRIDEAINPLPAYVHFKSAFSEAASMNVPSIYRKATAGFIIPPRKMSQMLVSAAQGAFSLFNEPHRVEFINLLEKGTIQEGVLSQATFGPAVMLSLFHDLQNPLFKRTKFSVSEFLSGVGPALENFHNVGGALENQLQKMIKEASDSKKETETAQDSDDKTHSNETTSENANVIITPTGLHGNEKEALLSAMQLFGISDQGKKAMAILENEWSEEAEKDPDSLAGQLSRMVSKELFHMHEMNAKTAFLMQEHMQNISFQEGSCKVNNVALLSARAAAFRKTDPSPESFDSEGEKTSRPQYEPVDNFYDSDEGETSIAAQLEVLYDVTQTFEIDKSAIAAIKSEEGGKKDGSDDAAQTTKASSTNSSSSAEIESRQTTIVGVATLEGWLKGGPDDELRWRLSLHRPAFEFPGIEHSY</sequence>
<keyword evidence="3" id="KW-1185">Reference proteome</keyword>
<proteinExistence type="predicted"/>
<dbReference type="AlphaFoldDB" id="A0A9K3L5Y9"/>
<feature type="compositionally biased region" description="Low complexity" evidence="1">
    <location>
        <begin position="392"/>
        <end position="407"/>
    </location>
</feature>
<protein>
    <submittedName>
        <fullName evidence="2">Uncharacterized protein</fullName>
    </submittedName>
</protein>
<evidence type="ECO:0000313" key="2">
    <source>
        <dbReference type="EMBL" id="KAG7355929.1"/>
    </source>
</evidence>
<evidence type="ECO:0000313" key="3">
    <source>
        <dbReference type="Proteomes" id="UP000693970"/>
    </source>
</evidence>
<reference evidence="2" key="2">
    <citation type="submission" date="2021-04" db="EMBL/GenBank/DDBJ databases">
        <authorList>
            <person name="Podell S."/>
        </authorList>
    </citation>
    <scope>NUCLEOTIDE SEQUENCE</scope>
    <source>
        <strain evidence="2">Hildebrandi</strain>
    </source>
</reference>
<comment type="caution">
    <text evidence="2">The sequence shown here is derived from an EMBL/GenBank/DDBJ whole genome shotgun (WGS) entry which is preliminary data.</text>
</comment>